<feature type="compositionally biased region" description="Basic and acidic residues" evidence="7">
    <location>
        <begin position="335"/>
        <end position="359"/>
    </location>
</feature>
<dbReference type="PANTHER" id="PTHR42970:SF1">
    <property type="entry name" value="PECTATE LYASE C-RELATED"/>
    <property type="match status" value="1"/>
</dbReference>
<comment type="caution">
    <text evidence="9">The sequence shown here is derived from an EMBL/GenBank/DDBJ whole genome shotgun (WGS) entry which is preliminary data.</text>
</comment>
<comment type="subcellular location">
    <subcellularLocation>
        <location evidence="1">Secreted</location>
    </subcellularLocation>
</comment>
<dbReference type="Pfam" id="PF04650">
    <property type="entry name" value="YSIRK_signal"/>
    <property type="match status" value="1"/>
</dbReference>
<reference evidence="9 10" key="1">
    <citation type="submission" date="2018-09" db="EMBL/GenBank/DDBJ databases">
        <authorList>
            <person name="Handem S."/>
        </authorList>
    </citation>
    <scope>NUCLEOTIDE SEQUENCE [LARGE SCALE GENOMIC DNA]</scope>
    <source>
        <strain evidence="9 10">Spain2270</strain>
    </source>
</reference>
<evidence type="ECO:0000313" key="9">
    <source>
        <dbReference type="EMBL" id="RJY14954.1"/>
    </source>
</evidence>
<sequence length="359" mass="39615">MLKLIQNKKKGGEKAFRYSLRKFKFGAASVLVGLAFLGLGSQKVYAHYIADDNIIYLGDSKSEANAARQTMKIRTEISRGGTHVKYTIIFNDNYELWRRPGLNVWLPEGLREETITIKTFTSAGVTGGGGKEFRLKNDLNLTNFKSPTRELLKPPHRGGNKANWDKFWTNVTSTGSGSEIATKWKDQNLLSFGLNSWENRSHNAYKWEIEADAKNGVVLSQLPILAGMENWDNGYPRYVLSGPDETADTDGDGFPDKVEKAEGTDPNDPKSNPDTKDTDGDGFPDKVEKAEGTDPNDPKSNPDTKDTDGDSFPDVVEKDAGSDPNDKNSTPDNVDTDKDGFPDVVEKDAGTDPNDPKLE</sequence>
<evidence type="ECO:0000256" key="1">
    <source>
        <dbReference type="ARBA" id="ARBA00004613"/>
    </source>
</evidence>
<organism evidence="9 10">
    <name type="scientific">Streptococcus pseudopneumoniae</name>
    <dbReference type="NCBI Taxonomy" id="257758"/>
    <lineage>
        <taxon>Bacteria</taxon>
        <taxon>Bacillati</taxon>
        <taxon>Bacillota</taxon>
        <taxon>Bacilli</taxon>
        <taxon>Lactobacillales</taxon>
        <taxon>Streptococcaceae</taxon>
        <taxon>Streptococcus</taxon>
    </lineage>
</organism>
<feature type="region of interest" description="Disordered" evidence="7">
    <location>
        <begin position="239"/>
        <end position="359"/>
    </location>
</feature>
<keyword evidence="6" id="KW-0325">Glycoprotein</keyword>
<dbReference type="PANTHER" id="PTHR42970">
    <property type="entry name" value="PECTATE LYASE C-RELATED"/>
    <property type="match status" value="1"/>
</dbReference>
<evidence type="ECO:0000313" key="10">
    <source>
        <dbReference type="Proteomes" id="UP000285038"/>
    </source>
</evidence>
<evidence type="ECO:0000256" key="7">
    <source>
        <dbReference type="SAM" id="MobiDB-lite"/>
    </source>
</evidence>
<evidence type="ECO:0000256" key="3">
    <source>
        <dbReference type="ARBA" id="ARBA00022723"/>
    </source>
</evidence>
<dbReference type="Proteomes" id="UP000285038">
    <property type="component" value="Unassembled WGS sequence"/>
</dbReference>
<keyword evidence="10" id="KW-1185">Reference proteome</keyword>
<dbReference type="InterPro" id="IPR005877">
    <property type="entry name" value="YSIRK_signal_dom"/>
</dbReference>
<feature type="non-terminal residue" evidence="9">
    <location>
        <position position="359"/>
    </location>
</feature>
<dbReference type="EMBL" id="RAHZ01000004">
    <property type="protein sequence ID" value="RJY14954.1"/>
    <property type="molecule type" value="Genomic_DNA"/>
</dbReference>
<evidence type="ECO:0000256" key="6">
    <source>
        <dbReference type="ARBA" id="ARBA00023180"/>
    </source>
</evidence>
<dbReference type="RefSeq" id="WP_120007795.1">
    <property type="nucleotide sequence ID" value="NZ_RAHZ01000004.1"/>
</dbReference>
<dbReference type="Pfam" id="PF18884">
    <property type="entry name" value="TSP3_bac"/>
    <property type="match status" value="4"/>
</dbReference>
<keyword evidence="3" id="KW-0479">Metal-binding</keyword>
<keyword evidence="4" id="KW-0732">Signal</keyword>
<dbReference type="InterPro" id="IPR059100">
    <property type="entry name" value="TSP3_bac"/>
</dbReference>
<name>A0ABX9PBU2_9STRE</name>
<proteinExistence type="predicted"/>
<evidence type="ECO:0000259" key="8">
    <source>
        <dbReference type="Pfam" id="PF04650"/>
    </source>
</evidence>
<feature type="compositionally biased region" description="Basic and acidic residues" evidence="7">
    <location>
        <begin position="254"/>
        <end position="308"/>
    </location>
</feature>
<accession>A0ABX9PBU2</accession>
<protein>
    <submittedName>
        <fullName evidence="9">YSIRK-type signal peptide-containing protein</fullName>
    </submittedName>
</protein>
<keyword evidence="5" id="KW-0106">Calcium</keyword>
<feature type="domain" description="YSIRK Gram-positive signal peptide" evidence="8">
    <location>
        <begin position="17"/>
        <end position="33"/>
    </location>
</feature>
<feature type="compositionally biased region" description="Basic and acidic residues" evidence="7">
    <location>
        <begin position="315"/>
        <end position="326"/>
    </location>
</feature>
<gene>
    <name evidence="9" type="ORF">D6867_00860</name>
</gene>
<evidence type="ECO:0000256" key="5">
    <source>
        <dbReference type="ARBA" id="ARBA00022837"/>
    </source>
</evidence>
<evidence type="ECO:0000256" key="2">
    <source>
        <dbReference type="ARBA" id="ARBA00022525"/>
    </source>
</evidence>
<dbReference type="InterPro" id="IPR052063">
    <property type="entry name" value="Polysaccharide_Lyase_1"/>
</dbReference>
<keyword evidence="2" id="KW-0964">Secreted</keyword>
<evidence type="ECO:0000256" key="4">
    <source>
        <dbReference type="ARBA" id="ARBA00022729"/>
    </source>
</evidence>
<dbReference type="NCBIfam" id="TIGR01168">
    <property type="entry name" value="YSIRK_signal"/>
    <property type="match status" value="1"/>
</dbReference>